<proteinExistence type="predicted"/>
<name>A0AAE0JB53_9PEZI</name>
<keyword evidence="2" id="KW-1185">Reference proteome</keyword>
<gene>
    <name evidence="1" type="ORF">B0H65DRAFT_258347</name>
</gene>
<dbReference type="AlphaFoldDB" id="A0AAE0JB53"/>
<sequence length="80" mass="9028">MYGISTYGPHKQPSSSAKANGFLQWKLVILSRLGPDTFLTLQPCQSQRVPCSSDQSTAQVERVDLWEFLGSIHPRRVRPQ</sequence>
<dbReference type="Proteomes" id="UP001278500">
    <property type="component" value="Unassembled WGS sequence"/>
</dbReference>
<dbReference type="GeneID" id="87859739"/>
<reference evidence="1" key="1">
    <citation type="journal article" date="2023" name="Mol. Phylogenet. Evol.">
        <title>Genome-scale phylogeny and comparative genomics of the fungal order Sordariales.</title>
        <authorList>
            <person name="Hensen N."/>
            <person name="Bonometti L."/>
            <person name="Westerberg I."/>
            <person name="Brannstrom I.O."/>
            <person name="Guillou S."/>
            <person name="Cros-Aarteil S."/>
            <person name="Calhoun S."/>
            <person name="Haridas S."/>
            <person name="Kuo A."/>
            <person name="Mondo S."/>
            <person name="Pangilinan J."/>
            <person name="Riley R."/>
            <person name="LaButti K."/>
            <person name="Andreopoulos B."/>
            <person name="Lipzen A."/>
            <person name="Chen C."/>
            <person name="Yan M."/>
            <person name="Daum C."/>
            <person name="Ng V."/>
            <person name="Clum A."/>
            <person name="Steindorff A."/>
            <person name="Ohm R.A."/>
            <person name="Martin F."/>
            <person name="Silar P."/>
            <person name="Natvig D.O."/>
            <person name="Lalanne C."/>
            <person name="Gautier V."/>
            <person name="Ament-Velasquez S.L."/>
            <person name="Kruys A."/>
            <person name="Hutchinson M.I."/>
            <person name="Powell A.J."/>
            <person name="Barry K."/>
            <person name="Miller A.N."/>
            <person name="Grigoriev I.V."/>
            <person name="Debuchy R."/>
            <person name="Gladieux P."/>
            <person name="Hiltunen Thoren M."/>
            <person name="Johannesson H."/>
        </authorList>
    </citation>
    <scope>NUCLEOTIDE SEQUENCE</scope>
    <source>
        <strain evidence="1">CBS 560.94</strain>
    </source>
</reference>
<evidence type="ECO:0000313" key="2">
    <source>
        <dbReference type="Proteomes" id="UP001278500"/>
    </source>
</evidence>
<protein>
    <submittedName>
        <fullName evidence="1">Uncharacterized protein</fullName>
    </submittedName>
</protein>
<evidence type="ECO:0000313" key="1">
    <source>
        <dbReference type="EMBL" id="KAK3340409.1"/>
    </source>
</evidence>
<dbReference type="RefSeq" id="XP_062679351.1">
    <property type="nucleotide sequence ID" value="XM_062822585.1"/>
</dbReference>
<comment type="caution">
    <text evidence="1">The sequence shown here is derived from an EMBL/GenBank/DDBJ whole genome shotgun (WGS) entry which is preliminary data.</text>
</comment>
<dbReference type="EMBL" id="JAUEPP010000006">
    <property type="protein sequence ID" value="KAK3340409.1"/>
    <property type="molecule type" value="Genomic_DNA"/>
</dbReference>
<reference evidence="1" key="2">
    <citation type="submission" date="2023-06" db="EMBL/GenBank/DDBJ databases">
        <authorList>
            <consortium name="Lawrence Berkeley National Laboratory"/>
            <person name="Haridas S."/>
            <person name="Hensen N."/>
            <person name="Bonometti L."/>
            <person name="Westerberg I."/>
            <person name="Brannstrom I.O."/>
            <person name="Guillou S."/>
            <person name="Cros-Aarteil S."/>
            <person name="Calhoun S."/>
            <person name="Kuo A."/>
            <person name="Mondo S."/>
            <person name="Pangilinan J."/>
            <person name="Riley R."/>
            <person name="Labutti K."/>
            <person name="Andreopoulos B."/>
            <person name="Lipzen A."/>
            <person name="Chen C."/>
            <person name="Yanf M."/>
            <person name="Daum C."/>
            <person name="Ng V."/>
            <person name="Clum A."/>
            <person name="Steindorff A."/>
            <person name="Ohm R."/>
            <person name="Martin F."/>
            <person name="Silar P."/>
            <person name="Natvig D."/>
            <person name="Lalanne C."/>
            <person name="Gautier V."/>
            <person name="Ament-Velasquez S.L."/>
            <person name="Kruys A."/>
            <person name="Hutchinson M.I."/>
            <person name="Powell A.J."/>
            <person name="Barry K."/>
            <person name="Miller A.N."/>
            <person name="Grigoriev I.V."/>
            <person name="Debuchy R."/>
            <person name="Gladieux P."/>
            <person name="Thoren M.H."/>
            <person name="Johannesson H."/>
        </authorList>
    </citation>
    <scope>NUCLEOTIDE SEQUENCE</scope>
    <source>
        <strain evidence="1">CBS 560.94</strain>
    </source>
</reference>
<organism evidence="1 2">
    <name type="scientific">Neurospora tetraspora</name>
    <dbReference type="NCBI Taxonomy" id="94610"/>
    <lineage>
        <taxon>Eukaryota</taxon>
        <taxon>Fungi</taxon>
        <taxon>Dikarya</taxon>
        <taxon>Ascomycota</taxon>
        <taxon>Pezizomycotina</taxon>
        <taxon>Sordariomycetes</taxon>
        <taxon>Sordariomycetidae</taxon>
        <taxon>Sordariales</taxon>
        <taxon>Sordariaceae</taxon>
        <taxon>Neurospora</taxon>
    </lineage>
</organism>
<accession>A0AAE0JB53</accession>